<dbReference type="InterPro" id="IPR007409">
    <property type="entry name" value="Restrct_endonuc_type1_HsdR_N"/>
</dbReference>
<feature type="coiled-coil region" evidence="11">
    <location>
        <begin position="563"/>
        <end position="591"/>
    </location>
</feature>
<keyword evidence="7" id="KW-0255">Endonuclease</keyword>
<dbReference type="Pfam" id="PF11867">
    <property type="entry name" value="T1RH-like_C"/>
    <property type="match status" value="1"/>
</dbReference>
<dbReference type="InterPro" id="IPR040980">
    <property type="entry name" value="SWI2_SNF2"/>
</dbReference>
<feature type="domain" description="Helicase ATP-binding" evidence="12">
    <location>
        <begin position="285"/>
        <end position="449"/>
    </location>
</feature>
<dbReference type="OrthoDB" id="11429at2157"/>
<evidence type="ECO:0000256" key="2">
    <source>
        <dbReference type="ARBA" id="ARBA00008598"/>
    </source>
</evidence>
<evidence type="ECO:0000256" key="8">
    <source>
        <dbReference type="ARBA" id="ARBA00022801"/>
    </source>
</evidence>
<dbReference type="GO" id="GO:0120545">
    <property type="term" value="F:nucleic acid conformation isomerase activity"/>
    <property type="evidence" value="ECO:0007669"/>
    <property type="project" value="UniProtKB-ARBA"/>
</dbReference>
<keyword evidence="14" id="KW-1185">Reference proteome</keyword>
<evidence type="ECO:0000313" key="14">
    <source>
        <dbReference type="Proteomes" id="UP000027153"/>
    </source>
</evidence>
<dbReference type="SUPFAM" id="SSF52540">
    <property type="entry name" value="P-loop containing nucleoside triphosphate hydrolases"/>
    <property type="match status" value="2"/>
</dbReference>
<dbReference type="GO" id="GO:0003677">
    <property type="term" value="F:DNA binding"/>
    <property type="evidence" value="ECO:0007669"/>
    <property type="project" value="UniProtKB-KW"/>
</dbReference>
<dbReference type="AlphaFoldDB" id="A0A062UYK4"/>
<dbReference type="Gene3D" id="3.90.1570.50">
    <property type="match status" value="1"/>
</dbReference>
<name>A0A062UYK4_9EURY</name>
<evidence type="ECO:0000256" key="9">
    <source>
        <dbReference type="ARBA" id="ARBA00022840"/>
    </source>
</evidence>
<protein>
    <recommendedName>
        <fullName evidence="3">type I site-specific deoxyribonuclease</fullName>
        <ecNumber evidence="3">3.1.21.3</ecNumber>
    </recommendedName>
</protein>
<dbReference type="NCBIfam" id="TIGR00348">
    <property type="entry name" value="hsdR"/>
    <property type="match status" value="1"/>
</dbReference>
<keyword evidence="11" id="KW-0175">Coiled coil</keyword>
<gene>
    <name evidence="13" type="ORF">ANME2D_01400</name>
</gene>
<evidence type="ECO:0000256" key="11">
    <source>
        <dbReference type="SAM" id="Coils"/>
    </source>
</evidence>
<dbReference type="SMART" id="SM00487">
    <property type="entry name" value="DEXDc"/>
    <property type="match status" value="1"/>
</dbReference>
<dbReference type="Proteomes" id="UP000027153">
    <property type="component" value="Unassembled WGS sequence"/>
</dbReference>
<dbReference type="GO" id="GO:0005524">
    <property type="term" value="F:ATP binding"/>
    <property type="evidence" value="ECO:0007669"/>
    <property type="project" value="UniProtKB-KW"/>
</dbReference>
<dbReference type="InterPro" id="IPR004473">
    <property type="entry name" value="Restrct_endonuc_typeI_HsdR"/>
</dbReference>
<dbReference type="PANTHER" id="PTHR30195:SF15">
    <property type="entry name" value="TYPE I RESTRICTION ENZYME HINDI ENDONUCLEASE SUBUNIT"/>
    <property type="match status" value="1"/>
</dbReference>
<comment type="catalytic activity">
    <reaction evidence="1">
        <text>Endonucleolytic cleavage of DNA to give random double-stranded fragments with terminal 5'-phosphates, ATP is simultaneously hydrolyzed.</text>
        <dbReference type="EC" id="3.1.21.3"/>
    </reaction>
</comment>
<keyword evidence="6" id="KW-0680">Restriction system</keyword>
<dbReference type="Gene3D" id="3.40.50.300">
    <property type="entry name" value="P-loop containing nucleotide triphosphate hydrolases"/>
    <property type="match status" value="2"/>
</dbReference>
<proteinExistence type="inferred from homology"/>
<dbReference type="PROSITE" id="PS51192">
    <property type="entry name" value="HELICASE_ATP_BIND_1"/>
    <property type="match status" value="1"/>
</dbReference>
<keyword evidence="10" id="KW-0238">DNA-binding</keyword>
<reference evidence="13 14" key="1">
    <citation type="journal article" date="2013" name="Nature">
        <title>Anaerobic oxidation of methane coupled to nitrate reduction in a novel archaeal lineage.</title>
        <authorList>
            <person name="Haroon M.F."/>
            <person name="Hu S."/>
            <person name="Shi Y."/>
            <person name="Imelfort M."/>
            <person name="Keller J."/>
            <person name="Hugenholtz P."/>
            <person name="Yuan Z."/>
            <person name="Tyson G.W."/>
        </authorList>
    </citation>
    <scope>NUCLEOTIDE SEQUENCE [LARGE SCALE GENOMIC DNA]</scope>
    <source>
        <strain evidence="13 14">ANME-2d</strain>
    </source>
</reference>
<keyword evidence="8 13" id="KW-0378">Hydrolase</keyword>
<dbReference type="InterPro" id="IPR021810">
    <property type="entry name" value="T1RH-like_C"/>
</dbReference>
<dbReference type="CDD" id="cd18800">
    <property type="entry name" value="SF2_C_EcoR124I-like"/>
    <property type="match status" value="1"/>
</dbReference>
<comment type="caution">
    <text evidence="13">The sequence shown here is derived from an EMBL/GenBank/DDBJ whole genome shotgun (WGS) entry which is preliminary data.</text>
</comment>
<dbReference type="InterPro" id="IPR027417">
    <property type="entry name" value="P-loop_NTPase"/>
</dbReference>
<dbReference type="GO" id="GO:0009307">
    <property type="term" value="P:DNA restriction-modification system"/>
    <property type="evidence" value="ECO:0007669"/>
    <property type="project" value="UniProtKB-KW"/>
</dbReference>
<sequence length="1052" mass="120951">MAMNDYSEDLLVEQPTIALFQELGWETANCFHEKFGANGTPGRETSSEVVLVPRLRAALVRLNPDLPPEAIELTIEELTRDRSIMSPANTNREVYRLLKNGVKVSFRGKENEETVENVRVIDWNEPSNNDFFLASQFWISGDMYKRRADLVGFVNGLPLIFIELKASHKRLEHAYRDNLRDYKNTIPQIFWYNGFIILSNGSQSKIGSMTAEWEHFAEWKKINSEGEKGIVSLDTMIRGTCEPARLLDIVENFTLFSEASGGIVKLVAKNHQYLGVNNATEALKQIEKNRGRLGVFWHTQGSGKSYSMVFFSQKVLRKIPGNFTFVIVTDRQDLDNQIYKNFAGAGAVTEDQVQAESGEHLKQLLREDHRYIFTLIQKFHKKKGETYPMLSARKDIIVITDEAHRSQYDALALNMRNALPNAAFIAFTGTPLIVGEEKTKEVFGDYVSIYNFKQSIDDGATVPLYYENRIPELQLTNKELNEDLQRLIDEAELDPDQENKLEREFAREYHLITRDDRLEKIAKDIVAHFMGRGQFGKAMVVSIDKATAVRIYDKVQKYWKTYLKDLQAKLVKCKESEKKELEEKIKFMEETDMAVVVSQSQNEIEDFKKKGLDIAKHRKRIVKEDLDRKFKDPDDPFRIVFVCAMWMTGFDVPSCSTIYLDKPMRNHTLMQTIARANRVFRDKLNGLIVDYVGVFRNLQKALAIYGSGAGGGIKEGETPVNDKSVLVEQLKNVILETTAFCTERGIDISKIQAAYGFERVKLIDDTIDTILINDESKAKYLSMAANVVRIYRAILPDPAANEFGPKHLLFAKIAETIRSLSPETDISEVMESVENLLDESIATEGYVIRERSDGYRLVDLSQIDFEALKAKFEKSRKRIETEKLRGAINHKLVQMVRLNKSRVNYLEKFQKLIDDYNSGSYNVETFFANLVEFAQGLNEEEKRGIAENLTEEELAIFDLLIKPEMILSNKEQQEVKMVAHDLLETLKKEKLVLDWRKRQQSRAAVRLFIEEILDRLPRSYLPELYQHKCDVVYQHIYDSYFGQGQSIYQPVV</sequence>
<evidence type="ECO:0000256" key="6">
    <source>
        <dbReference type="ARBA" id="ARBA00022747"/>
    </source>
</evidence>
<dbReference type="PANTHER" id="PTHR30195">
    <property type="entry name" value="TYPE I SITE-SPECIFIC DEOXYRIBONUCLEASE PROTEIN SUBUNIT M AND R"/>
    <property type="match status" value="1"/>
</dbReference>
<evidence type="ECO:0000256" key="7">
    <source>
        <dbReference type="ARBA" id="ARBA00022759"/>
    </source>
</evidence>
<dbReference type="CDD" id="cd22332">
    <property type="entry name" value="HsdR_N"/>
    <property type="match status" value="1"/>
</dbReference>
<evidence type="ECO:0000256" key="1">
    <source>
        <dbReference type="ARBA" id="ARBA00000851"/>
    </source>
</evidence>
<evidence type="ECO:0000256" key="3">
    <source>
        <dbReference type="ARBA" id="ARBA00012654"/>
    </source>
</evidence>
<dbReference type="EC" id="3.1.21.3" evidence="3"/>
<dbReference type="EMBL" id="JMIY01000003">
    <property type="protein sequence ID" value="KCZ72001.1"/>
    <property type="molecule type" value="Genomic_DNA"/>
</dbReference>
<dbReference type="PATRIC" id="fig|1392998.3.peg.1411"/>
<dbReference type="Pfam" id="PF04313">
    <property type="entry name" value="HSDR_N"/>
    <property type="match status" value="1"/>
</dbReference>
<dbReference type="CDD" id="cd18030">
    <property type="entry name" value="DEXHc_RE_I_HsdR"/>
    <property type="match status" value="1"/>
</dbReference>
<dbReference type="InterPro" id="IPR051268">
    <property type="entry name" value="Type-I_R_enzyme_R_subunit"/>
</dbReference>
<dbReference type="Pfam" id="PF18766">
    <property type="entry name" value="SWI2_SNF2"/>
    <property type="match status" value="1"/>
</dbReference>
<evidence type="ECO:0000256" key="4">
    <source>
        <dbReference type="ARBA" id="ARBA00022722"/>
    </source>
</evidence>
<dbReference type="GO" id="GO:0009035">
    <property type="term" value="F:type I site-specific deoxyribonuclease activity"/>
    <property type="evidence" value="ECO:0007669"/>
    <property type="project" value="UniProtKB-EC"/>
</dbReference>
<dbReference type="Pfam" id="PF22679">
    <property type="entry name" value="T1R_D3-like"/>
    <property type="match status" value="1"/>
</dbReference>
<dbReference type="InterPro" id="IPR014001">
    <property type="entry name" value="Helicase_ATP-bd"/>
</dbReference>
<dbReference type="InterPro" id="IPR055180">
    <property type="entry name" value="HsdR_RecA-like_helicase_dom_2"/>
</dbReference>
<evidence type="ECO:0000256" key="5">
    <source>
        <dbReference type="ARBA" id="ARBA00022741"/>
    </source>
</evidence>
<keyword evidence="4" id="KW-0540">Nuclease</keyword>
<evidence type="ECO:0000256" key="10">
    <source>
        <dbReference type="ARBA" id="ARBA00023125"/>
    </source>
</evidence>
<keyword evidence="9" id="KW-0067">ATP-binding</keyword>
<accession>A0A062UYK4</accession>
<keyword evidence="5" id="KW-0547">Nucleotide-binding</keyword>
<organism evidence="13 14">
    <name type="scientific">Candidatus Methanoperedens nitratireducens</name>
    <dbReference type="NCBI Taxonomy" id="1392998"/>
    <lineage>
        <taxon>Archaea</taxon>
        <taxon>Methanobacteriati</taxon>
        <taxon>Methanobacteriota</taxon>
        <taxon>Stenosarchaea group</taxon>
        <taxon>Methanomicrobia</taxon>
        <taxon>Methanosarcinales</taxon>
        <taxon>ANME-2 cluster</taxon>
        <taxon>Candidatus Methanoperedentaceae</taxon>
        <taxon>Candidatus Methanoperedens</taxon>
    </lineage>
</organism>
<comment type="similarity">
    <text evidence="2">Belongs to the HsdR family.</text>
</comment>
<evidence type="ECO:0000259" key="12">
    <source>
        <dbReference type="PROSITE" id="PS51192"/>
    </source>
</evidence>
<evidence type="ECO:0000313" key="13">
    <source>
        <dbReference type="EMBL" id="KCZ72001.1"/>
    </source>
</evidence>